<feature type="domain" description="DDE Tnp4" evidence="3">
    <location>
        <begin position="513"/>
        <end position="672"/>
    </location>
</feature>
<evidence type="ECO:0000256" key="1">
    <source>
        <dbReference type="ARBA" id="ARBA00001968"/>
    </source>
</evidence>
<gene>
    <name evidence="5" type="primary">AVEN_123719_1</name>
    <name evidence="5" type="ORF">TNIN_304311</name>
</gene>
<keyword evidence="2" id="KW-0479">Metal-binding</keyword>
<dbReference type="Pfam" id="PF13613">
    <property type="entry name" value="HTH_Tnp_4"/>
    <property type="match status" value="1"/>
</dbReference>
<dbReference type="PANTHER" id="PTHR23080:SF133">
    <property type="entry name" value="SI:CH211-262I1.5-RELATED"/>
    <property type="match status" value="1"/>
</dbReference>
<sequence>MAYLAKARKDDLKTLATELGLEIGEMMRVIDFKNLILTSKDYDEQFTKTLLETIIETRVQAERDEKEENDYKRKQEGLILELERMKLSMTATSTNTSATSAEKINIQHLIPRFVENSDISTYLKIFERQCEQVDIGEVDYVTHLLPINAVLRISINGVSGTAFADSGASHSIAGATLYTILLQQGAAFEKTSISLSFADGLVTQKEVLRTFQTVLLEGRKFKTPFIILSDAKNNSTLLGVDFLENAGIVLNFRKNCWTFCDDSRKSYNFVTPYQSTSVNVWPVAINNCQLREDEGQELLGSQRSYPTKFVFTKSPSSRRILERCKPSTSTEICEPPVSNEEMVREEILRQKEMKASTASVGTQTISFGEIMDLLEETQAELKKIKATLQKKEFIPENICDDGKMKALTSFTRQEFFEWYKFLKIEKPLSLGSKRRPIDRFYMFIIKLRTGISNEFLSILFDISNSTASRDFNYITEVIFSKLKMFPLFPNKNQVTQYMPPAFRMHFKDVRIIVDCTEFTIQKPSSPKEQQMTFSCYKNANTLKGMIGITPNGAISFISELYCGSISDKQLFIKSKLMDLLEPNDVVMADKGFLIETELASVGCKLQCPAFLRDKIQFDVSEMVSNCRVSNVRVTVERAIGRIKQYKYFEGALPYRSLHNVNRVFFIVCMFCNFHKPLIQVT</sequence>
<feature type="domain" description="Transposase Helix-turn-helix" evidence="4">
    <location>
        <begin position="438"/>
        <end position="483"/>
    </location>
</feature>
<dbReference type="EMBL" id="BMAV01025578">
    <property type="protein sequence ID" value="GFS42720.1"/>
    <property type="molecule type" value="Genomic_DNA"/>
</dbReference>
<dbReference type="Pfam" id="PF13359">
    <property type="entry name" value="DDE_Tnp_4"/>
    <property type="match status" value="1"/>
</dbReference>
<accession>A0A8X6IEI4</accession>
<dbReference type="GO" id="GO:0046872">
    <property type="term" value="F:metal ion binding"/>
    <property type="evidence" value="ECO:0007669"/>
    <property type="project" value="UniProtKB-KW"/>
</dbReference>
<name>A0A8X6IEI4_9ARAC</name>
<evidence type="ECO:0000259" key="3">
    <source>
        <dbReference type="Pfam" id="PF13359"/>
    </source>
</evidence>
<comment type="cofactor">
    <cofactor evidence="1">
        <name>a divalent metal cation</name>
        <dbReference type="ChEBI" id="CHEBI:60240"/>
    </cofactor>
</comment>
<reference evidence="5" key="1">
    <citation type="submission" date="2020-08" db="EMBL/GenBank/DDBJ databases">
        <title>Multicomponent nature underlies the extraordinary mechanical properties of spider dragline silk.</title>
        <authorList>
            <person name="Kono N."/>
            <person name="Nakamura H."/>
            <person name="Mori M."/>
            <person name="Yoshida Y."/>
            <person name="Ohtoshi R."/>
            <person name="Malay A.D."/>
            <person name="Moran D.A.P."/>
            <person name="Tomita M."/>
            <person name="Numata K."/>
            <person name="Arakawa K."/>
        </authorList>
    </citation>
    <scope>NUCLEOTIDE SEQUENCE</scope>
</reference>
<proteinExistence type="predicted"/>
<evidence type="ECO:0008006" key="7">
    <source>
        <dbReference type="Google" id="ProtNLM"/>
    </source>
</evidence>
<evidence type="ECO:0000313" key="6">
    <source>
        <dbReference type="Proteomes" id="UP000886998"/>
    </source>
</evidence>
<dbReference type="InterPro" id="IPR027805">
    <property type="entry name" value="Transposase_HTH_dom"/>
</dbReference>
<evidence type="ECO:0000259" key="4">
    <source>
        <dbReference type="Pfam" id="PF13613"/>
    </source>
</evidence>
<evidence type="ECO:0000313" key="5">
    <source>
        <dbReference type="EMBL" id="GFS42720.1"/>
    </source>
</evidence>
<dbReference type="PANTHER" id="PTHR23080">
    <property type="entry name" value="THAP DOMAIN PROTEIN"/>
    <property type="match status" value="1"/>
</dbReference>
<dbReference type="InterPro" id="IPR021109">
    <property type="entry name" value="Peptidase_aspartic_dom_sf"/>
</dbReference>
<comment type="caution">
    <text evidence="5">The sequence shown here is derived from an EMBL/GenBank/DDBJ whole genome shotgun (WGS) entry which is preliminary data.</text>
</comment>
<keyword evidence="6" id="KW-1185">Reference proteome</keyword>
<dbReference type="Gene3D" id="2.40.70.10">
    <property type="entry name" value="Acid Proteases"/>
    <property type="match status" value="1"/>
</dbReference>
<dbReference type="InterPro" id="IPR027806">
    <property type="entry name" value="HARBI1_dom"/>
</dbReference>
<organism evidence="5 6">
    <name type="scientific">Trichonephila inaurata madagascariensis</name>
    <dbReference type="NCBI Taxonomy" id="2747483"/>
    <lineage>
        <taxon>Eukaryota</taxon>
        <taxon>Metazoa</taxon>
        <taxon>Ecdysozoa</taxon>
        <taxon>Arthropoda</taxon>
        <taxon>Chelicerata</taxon>
        <taxon>Arachnida</taxon>
        <taxon>Araneae</taxon>
        <taxon>Araneomorphae</taxon>
        <taxon>Entelegynae</taxon>
        <taxon>Araneoidea</taxon>
        <taxon>Nephilidae</taxon>
        <taxon>Trichonephila</taxon>
        <taxon>Trichonephila inaurata</taxon>
    </lineage>
</organism>
<protein>
    <recommendedName>
        <fullName evidence="7">DDE Tnp4 domain-containing protein</fullName>
    </recommendedName>
</protein>
<dbReference type="SUPFAM" id="SSF50630">
    <property type="entry name" value="Acid proteases"/>
    <property type="match status" value="1"/>
</dbReference>
<dbReference type="AlphaFoldDB" id="A0A8X6IEI4"/>
<evidence type="ECO:0000256" key="2">
    <source>
        <dbReference type="ARBA" id="ARBA00022723"/>
    </source>
</evidence>
<dbReference type="Proteomes" id="UP000886998">
    <property type="component" value="Unassembled WGS sequence"/>
</dbReference>
<dbReference type="OrthoDB" id="6423901at2759"/>